<evidence type="ECO:0000256" key="9">
    <source>
        <dbReference type="ARBA" id="ARBA00022786"/>
    </source>
</evidence>
<keyword evidence="11 12" id="KW-0539">Nucleus</keyword>
<evidence type="ECO:0000256" key="6">
    <source>
        <dbReference type="ARBA" id="ARBA00022679"/>
    </source>
</evidence>
<sequence>MNCNISGEVCEIPVISPFGHVFEKNLIEKHIKETGKCPVTEQSLKIEDMIQIKPSNRAAKPRPPTATSLASLLKLFQNQWDSTMLETFTLKKQFESVKQELSNSLYQYDAACRVIARLIKERDEAKQFFAKQ</sequence>
<evidence type="ECO:0000256" key="2">
    <source>
        <dbReference type="ARBA" id="ARBA00004906"/>
    </source>
</evidence>
<evidence type="ECO:0000256" key="4">
    <source>
        <dbReference type="ARBA" id="ARBA00022574"/>
    </source>
</evidence>
<evidence type="ECO:0000256" key="7">
    <source>
        <dbReference type="ARBA" id="ARBA00022728"/>
    </source>
</evidence>
<keyword evidence="4" id="KW-0853">WD repeat</keyword>
<dbReference type="Gene3D" id="3.30.40.10">
    <property type="entry name" value="Zinc/RING finger domain, C3HC4 (zinc finger)"/>
    <property type="match status" value="1"/>
</dbReference>
<gene>
    <name evidence="14" type="ORF">MHBO_002904</name>
</gene>
<dbReference type="Proteomes" id="UP001439008">
    <property type="component" value="Unassembled WGS sequence"/>
</dbReference>
<evidence type="ECO:0000313" key="15">
    <source>
        <dbReference type="Proteomes" id="UP001439008"/>
    </source>
</evidence>
<evidence type="ECO:0000256" key="12">
    <source>
        <dbReference type="RuleBase" id="RU367101"/>
    </source>
</evidence>
<organism evidence="14 15">
    <name type="scientific">Bonamia ostreae</name>
    <dbReference type="NCBI Taxonomy" id="126728"/>
    <lineage>
        <taxon>Eukaryota</taxon>
        <taxon>Sar</taxon>
        <taxon>Rhizaria</taxon>
        <taxon>Endomyxa</taxon>
        <taxon>Ascetosporea</taxon>
        <taxon>Haplosporida</taxon>
        <taxon>Bonamia</taxon>
    </lineage>
</organism>
<name>A0ABV2ANW7_9EUKA</name>
<comment type="similarity">
    <text evidence="3 12">Belongs to the WD repeat PRP19 family.</text>
</comment>
<keyword evidence="9 12" id="KW-0833">Ubl conjugation pathway</keyword>
<evidence type="ECO:0000256" key="3">
    <source>
        <dbReference type="ARBA" id="ARBA00006388"/>
    </source>
</evidence>
<dbReference type="EMBL" id="JBDODL010001287">
    <property type="protein sequence ID" value="MES1921370.1"/>
    <property type="molecule type" value="Genomic_DNA"/>
</dbReference>
<dbReference type="InterPro" id="IPR003613">
    <property type="entry name" value="Ubox_domain"/>
</dbReference>
<comment type="subunit">
    <text evidence="12">Homotetramer.</text>
</comment>
<dbReference type="PANTHER" id="PTHR43995">
    <property type="entry name" value="PRE-MRNA-PROCESSING FACTOR 19"/>
    <property type="match status" value="1"/>
</dbReference>
<keyword evidence="6 12" id="KW-0808">Transferase</keyword>
<dbReference type="InterPro" id="IPR013915">
    <property type="entry name" value="Prp19_cc"/>
</dbReference>
<dbReference type="PROSITE" id="PS51698">
    <property type="entry name" value="U_BOX"/>
    <property type="match status" value="1"/>
</dbReference>
<dbReference type="SMART" id="SM00504">
    <property type="entry name" value="Ubox"/>
    <property type="match status" value="1"/>
</dbReference>
<comment type="pathway">
    <text evidence="2 12">Protein modification; protein ubiquitination.</text>
</comment>
<evidence type="ECO:0000259" key="13">
    <source>
        <dbReference type="PROSITE" id="PS51698"/>
    </source>
</evidence>
<dbReference type="EC" id="2.3.2.27" evidence="12"/>
<dbReference type="Pfam" id="PF08606">
    <property type="entry name" value="Prp19"/>
    <property type="match status" value="1"/>
</dbReference>
<comment type="catalytic activity">
    <reaction evidence="12">
        <text>S-ubiquitinyl-[E2 ubiquitin-conjugating enzyme]-L-cysteine + [acceptor protein]-L-lysine = [E2 ubiquitin-conjugating enzyme]-L-cysteine + N(6)-ubiquitinyl-[acceptor protein]-L-lysine.</text>
        <dbReference type="EC" id="2.3.2.27"/>
    </reaction>
</comment>
<evidence type="ECO:0000256" key="1">
    <source>
        <dbReference type="ARBA" id="ARBA00004123"/>
    </source>
</evidence>
<dbReference type="Pfam" id="PF04564">
    <property type="entry name" value="U-box"/>
    <property type="match status" value="1"/>
</dbReference>
<evidence type="ECO:0000256" key="11">
    <source>
        <dbReference type="ARBA" id="ARBA00023242"/>
    </source>
</evidence>
<dbReference type="InterPro" id="IPR055340">
    <property type="entry name" value="RING-Ubox_PRP19"/>
</dbReference>
<evidence type="ECO:0000256" key="8">
    <source>
        <dbReference type="ARBA" id="ARBA00022737"/>
    </source>
</evidence>
<keyword evidence="7 12" id="KW-0747">Spliceosome</keyword>
<dbReference type="CDD" id="cd16656">
    <property type="entry name" value="RING-Ubox_PRP19"/>
    <property type="match status" value="1"/>
</dbReference>
<keyword evidence="5 12" id="KW-0507">mRNA processing</keyword>
<keyword evidence="15" id="KW-1185">Reference proteome</keyword>
<keyword evidence="10 12" id="KW-0508">mRNA splicing</keyword>
<comment type="caution">
    <text evidence="14">The sequence shown here is derived from an EMBL/GenBank/DDBJ whole genome shotgun (WGS) entry which is preliminary data.</text>
</comment>
<dbReference type="InterPro" id="IPR038959">
    <property type="entry name" value="Prp19"/>
</dbReference>
<proteinExistence type="inferred from homology"/>
<dbReference type="PANTHER" id="PTHR43995:SF1">
    <property type="entry name" value="PRE-MRNA-PROCESSING FACTOR 19"/>
    <property type="match status" value="1"/>
</dbReference>
<keyword evidence="8" id="KW-0677">Repeat</keyword>
<protein>
    <recommendedName>
        <fullName evidence="12">Pre-mRNA-processing factor 19</fullName>
        <ecNumber evidence="12">2.3.2.27</ecNumber>
    </recommendedName>
</protein>
<evidence type="ECO:0000313" key="14">
    <source>
        <dbReference type="EMBL" id="MES1921370.1"/>
    </source>
</evidence>
<comment type="function">
    <text evidence="12">Ubiquitin-protein ligase which is mainly involved pre-mRNA splicing and DNA repair. Required for pre-mRNA splicing as component of the spliceosome.</text>
</comment>
<dbReference type="SUPFAM" id="SSF57850">
    <property type="entry name" value="RING/U-box"/>
    <property type="match status" value="1"/>
</dbReference>
<keyword evidence="12" id="KW-0234">DNA repair</keyword>
<accession>A0ABV2ANW7</accession>
<comment type="subcellular location">
    <subcellularLocation>
        <location evidence="1 12">Nucleus</location>
    </subcellularLocation>
</comment>
<dbReference type="InterPro" id="IPR013083">
    <property type="entry name" value="Znf_RING/FYVE/PHD"/>
</dbReference>
<evidence type="ECO:0000256" key="10">
    <source>
        <dbReference type="ARBA" id="ARBA00023187"/>
    </source>
</evidence>
<keyword evidence="12" id="KW-0227">DNA damage</keyword>
<reference evidence="14 15" key="1">
    <citation type="journal article" date="2024" name="BMC Biol.">
        <title>Comparative genomics of Ascetosporea gives new insight into the evolutionary basis for animal parasitism in Rhizaria.</title>
        <authorList>
            <person name="Hiltunen Thoren M."/>
            <person name="Onut-Brannstrom I."/>
            <person name="Alfjorden A."/>
            <person name="Peckova H."/>
            <person name="Swords F."/>
            <person name="Hooper C."/>
            <person name="Holzer A.S."/>
            <person name="Bass D."/>
            <person name="Burki F."/>
        </authorList>
    </citation>
    <scope>NUCLEOTIDE SEQUENCE [LARGE SCALE GENOMIC DNA]</scope>
    <source>
        <strain evidence="14">20-A016</strain>
    </source>
</reference>
<feature type="domain" description="U-box" evidence="13">
    <location>
        <begin position="1"/>
        <end position="70"/>
    </location>
</feature>
<evidence type="ECO:0000256" key="5">
    <source>
        <dbReference type="ARBA" id="ARBA00022664"/>
    </source>
</evidence>